<sequence>MSGGRLPVFSRFRRFLGVGAIGFVVDALVFFASLNGLGLPPLAGRIVASAIAIIATWFLNRRYTFGDRPARHQLVAFLRYGAASLSGAAANLAVLAVFSAHDEAYGHVPSYLAGTAAGLVVNFLLYDRVVFAKGRKPS</sequence>
<evidence type="ECO:0000256" key="5">
    <source>
        <dbReference type="ARBA" id="ARBA00023136"/>
    </source>
</evidence>
<feature type="transmembrane region" description="Helical" evidence="6">
    <location>
        <begin position="12"/>
        <end position="36"/>
    </location>
</feature>
<keyword evidence="5 6" id="KW-0472">Membrane</keyword>
<evidence type="ECO:0000259" key="7">
    <source>
        <dbReference type="Pfam" id="PF04138"/>
    </source>
</evidence>
<gene>
    <name evidence="8" type="ORF">A4S15_04180</name>
</gene>
<keyword evidence="4 6" id="KW-1133">Transmembrane helix</keyword>
<comment type="subcellular location">
    <subcellularLocation>
        <location evidence="1">Membrane</location>
        <topology evidence="1">Multi-pass membrane protein</topology>
    </subcellularLocation>
</comment>
<proteinExistence type="inferred from homology"/>
<dbReference type="STRING" id="1827387.A4S15_04180"/>
<dbReference type="InterPro" id="IPR007267">
    <property type="entry name" value="GtrA_DPMS_TM"/>
</dbReference>
<evidence type="ECO:0000313" key="8">
    <source>
        <dbReference type="EMBL" id="OQW54797.1"/>
    </source>
</evidence>
<comment type="caution">
    <text evidence="8">The sequence shown here is derived from an EMBL/GenBank/DDBJ whole genome shotgun (WGS) entry which is preliminary data.</text>
</comment>
<dbReference type="GO" id="GO:0005886">
    <property type="term" value="C:plasma membrane"/>
    <property type="evidence" value="ECO:0007669"/>
    <property type="project" value="TreeGrafter"/>
</dbReference>
<feature type="transmembrane region" description="Helical" evidence="6">
    <location>
        <begin position="42"/>
        <end position="59"/>
    </location>
</feature>
<evidence type="ECO:0000256" key="3">
    <source>
        <dbReference type="ARBA" id="ARBA00022692"/>
    </source>
</evidence>
<dbReference type="PANTHER" id="PTHR38459">
    <property type="entry name" value="PROPHAGE BACTOPRENOL-LINKED GLUCOSE TRANSLOCASE HOMOLOG"/>
    <property type="match status" value="1"/>
</dbReference>
<feature type="transmembrane region" description="Helical" evidence="6">
    <location>
        <begin position="104"/>
        <end position="126"/>
    </location>
</feature>
<feature type="transmembrane region" description="Helical" evidence="6">
    <location>
        <begin position="80"/>
        <end position="98"/>
    </location>
</feature>
<evidence type="ECO:0000256" key="6">
    <source>
        <dbReference type="SAM" id="Phobius"/>
    </source>
</evidence>
<dbReference type="RefSeq" id="WP_376801279.1">
    <property type="nucleotide sequence ID" value="NZ_DBNB01000011.1"/>
</dbReference>
<protein>
    <recommendedName>
        <fullName evidence="7">GtrA/DPMS transmembrane domain-containing protein</fullName>
    </recommendedName>
</protein>
<evidence type="ECO:0000256" key="1">
    <source>
        <dbReference type="ARBA" id="ARBA00004141"/>
    </source>
</evidence>
<accession>A0A1W9I5C4</accession>
<dbReference type="Pfam" id="PF04138">
    <property type="entry name" value="GtrA_DPMS_TM"/>
    <property type="match status" value="1"/>
</dbReference>
<evidence type="ECO:0000313" key="9">
    <source>
        <dbReference type="Proteomes" id="UP000192872"/>
    </source>
</evidence>
<name>A0A1W9I5C4_9HYPH</name>
<dbReference type="AlphaFoldDB" id="A0A1W9I5C4"/>
<dbReference type="Proteomes" id="UP000192872">
    <property type="component" value="Unassembled WGS sequence"/>
</dbReference>
<comment type="similarity">
    <text evidence="2">Belongs to the GtrA family.</text>
</comment>
<organism evidence="8 9">
    <name type="scientific">Candidatus Raskinella chloraquaticus</name>
    <dbReference type="NCBI Taxonomy" id="1951219"/>
    <lineage>
        <taxon>Bacteria</taxon>
        <taxon>Pseudomonadati</taxon>
        <taxon>Pseudomonadota</taxon>
        <taxon>Alphaproteobacteria</taxon>
        <taxon>Hyphomicrobiales</taxon>
        <taxon>Phreatobacteraceae</taxon>
        <taxon>Candidatus Raskinella</taxon>
    </lineage>
</organism>
<feature type="domain" description="GtrA/DPMS transmembrane" evidence="7">
    <location>
        <begin position="14"/>
        <end position="131"/>
    </location>
</feature>
<reference evidence="8 9" key="1">
    <citation type="journal article" date="2017" name="Water Res.">
        <title>Comammox in drinking water systems.</title>
        <authorList>
            <person name="Wang Y."/>
            <person name="Ma L."/>
            <person name="Mao Y."/>
            <person name="Jiang X."/>
            <person name="Xia Y."/>
            <person name="Yu K."/>
            <person name="Li B."/>
            <person name="Zhang T."/>
        </authorList>
    </citation>
    <scope>NUCLEOTIDE SEQUENCE [LARGE SCALE GENOMIC DNA]</scope>
    <source>
        <strain evidence="8">SG_bin8</strain>
    </source>
</reference>
<dbReference type="GO" id="GO:0000271">
    <property type="term" value="P:polysaccharide biosynthetic process"/>
    <property type="evidence" value="ECO:0007669"/>
    <property type="project" value="InterPro"/>
</dbReference>
<evidence type="ECO:0000256" key="2">
    <source>
        <dbReference type="ARBA" id="ARBA00009399"/>
    </source>
</evidence>
<keyword evidence="3 6" id="KW-0812">Transmembrane</keyword>
<dbReference type="PANTHER" id="PTHR38459:SF1">
    <property type="entry name" value="PROPHAGE BACTOPRENOL-LINKED GLUCOSE TRANSLOCASE HOMOLOG"/>
    <property type="match status" value="1"/>
</dbReference>
<dbReference type="InterPro" id="IPR051401">
    <property type="entry name" value="GtrA_CellWall_Glycosyl"/>
</dbReference>
<dbReference type="EMBL" id="LWDL01000001">
    <property type="protein sequence ID" value="OQW54797.1"/>
    <property type="molecule type" value="Genomic_DNA"/>
</dbReference>
<evidence type="ECO:0000256" key="4">
    <source>
        <dbReference type="ARBA" id="ARBA00022989"/>
    </source>
</evidence>